<gene>
    <name evidence="4" type="primary">wrbA</name>
    <name evidence="4" type="ORF">SBF1_2460007</name>
</gene>
<name>A0A2U3KNJ1_9FIRM</name>
<proteinExistence type="predicted"/>
<dbReference type="Pfam" id="PF03358">
    <property type="entry name" value="FMN_red"/>
    <property type="match status" value="1"/>
</dbReference>
<reference evidence="5" key="1">
    <citation type="submission" date="2018-02" db="EMBL/GenBank/DDBJ databases">
        <authorList>
            <person name="Hausmann B."/>
        </authorList>
    </citation>
    <scope>NUCLEOTIDE SEQUENCE [LARGE SCALE GENOMIC DNA]</scope>
    <source>
        <strain evidence="5">Peat soil MAG SbF1</strain>
    </source>
</reference>
<dbReference type="GO" id="GO:0016491">
    <property type="term" value="F:oxidoreductase activity"/>
    <property type="evidence" value="ECO:0007669"/>
    <property type="project" value="InterPro"/>
</dbReference>
<dbReference type="EMBL" id="OMOF01000164">
    <property type="protein sequence ID" value="SPF41232.1"/>
    <property type="molecule type" value="Genomic_DNA"/>
</dbReference>
<keyword evidence="1" id="KW-0285">Flavoprotein</keyword>
<protein>
    <submittedName>
        <fullName evidence="4">Putative multimeric flavodoxin WrbA</fullName>
    </submittedName>
</protein>
<dbReference type="AlphaFoldDB" id="A0A2U3KNJ1"/>
<evidence type="ECO:0000256" key="2">
    <source>
        <dbReference type="ARBA" id="ARBA00022643"/>
    </source>
</evidence>
<evidence type="ECO:0000259" key="3">
    <source>
        <dbReference type="Pfam" id="PF03358"/>
    </source>
</evidence>
<keyword evidence="2" id="KW-0288">FMN</keyword>
<feature type="domain" description="NADPH-dependent FMN reductase-like" evidence="3">
    <location>
        <begin position="26"/>
        <end position="159"/>
    </location>
</feature>
<evidence type="ECO:0000313" key="5">
    <source>
        <dbReference type="Proteomes" id="UP000238916"/>
    </source>
</evidence>
<evidence type="ECO:0000313" key="4">
    <source>
        <dbReference type="EMBL" id="SPF41232.1"/>
    </source>
</evidence>
<dbReference type="InterPro" id="IPR051796">
    <property type="entry name" value="ISF_SsuE-like"/>
</dbReference>
<dbReference type="Gene3D" id="3.40.50.360">
    <property type="match status" value="1"/>
</dbReference>
<organism evidence="4 5">
    <name type="scientific">Candidatus Desulfosporosinus infrequens</name>
    <dbReference type="NCBI Taxonomy" id="2043169"/>
    <lineage>
        <taxon>Bacteria</taxon>
        <taxon>Bacillati</taxon>
        <taxon>Bacillota</taxon>
        <taxon>Clostridia</taxon>
        <taxon>Eubacteriales</taxon>
        <taxon>Desulfitobacteriaceae</taxon>
        <taxon>Desulfosporosinus</taxon>
    </lineage>
</organism>
<dbReference type="Proteomes" id="UP000238916">
    <property type="component" value="Unassembled WGS sequence"/>
</dbReference>
<dbReference type="PANTHER" id="PTHR43278">
    <property type="entry name" value="NAD(P)H-DEPENDENT FMN-CONTAINING OXIDOREDUCTASE YWQN-RELATED"/>
    <property type="match status" value="1"/>
</dbReference>
<dbReference type="SUPFAM" id="SSF52218">
    <property type="entry name" value="Flavoproteins"/>
    <property type="match status" value="1"/>
</dbReference>
<dbReference type="PANTHER" id="PTHR43278:SF2">
    <property type="entry name" value="IRON-SULFUR FLAVOPROTEIN"/>
    <property type="match status" value="1"/>
</dbReference>
<accession>A0A2U3KNJ1</accession>
<dbReference type="InterPro" id="IPR005025">
    <property type="entry name" value="FMN_Rdtase-like_dom"/>
</dbReference>
<sequence length="205" mass="22911">MAMGWIYYDIILLNIILMEENYIMKKVVAFIGSPRKNGNTAILVKEVIRGAQDAGAETTIFNLYDMNIKPCQGCLVCRKTGHCVMQDDFQNMFNHIIDADVVVFGSPVYLWQITAQMKLLWDRLCGLFDENHKPRYGAKSLIMVYSQGNPNAQAFQTSFQTNEAVLKMFGLNVVDTILLTGGGDPNTAANNKELLLKAYEAGKAI</sequence>
<evidence type="ECO:0000256" key="1">
    <source>
        <dbReference type="ARBA" id="ARBA00022630"/>
    </source>
</evidence>
<dbReference type="InterPro" id="IPR029039">
    <property type="entry name" value="Flavoprotein-like_sf"/>
</dbReference>